<keyword evidence="3" id="KW-1185">Reference proteome</keyword>
<dbReference type="RefSeq" id="WP_281875427.1">
    <property type="nucleotide sequence ID" value="NZ_AP026976.1"/>
</dbReference>
<reference evidence="2 3" key="1">
    <citation type="submission" date="2022-11" db="EMBL/GenBank/DDBJ databases">
        <title>Genome Sequencing of Nocardia sp. ON39_IFM12276 and assembly.</title>
        <authorList>
            <person name="Shimojima M."/>
            <person name="Toyokawa M."/>
            <person name="Uesaka K."/>
        </authorList>
    </citation>
    <scope>NUCLEOTIDE SEQUENCE [LARGE SCALE GENOMIC DNA]</scope>
    <source>
        <strain evidence="2 3">IFM 12276</strain>
    </source>
</reference>
<evidence type="ECO:0000256" key="1">
    <source>
        <dbReference type="SAM" id="Phobius"/>
    </source>
</evidence>
<feature type="transmembrane region" description="Helical" evidence="1">
    <location>
        <begin position="48"/>
        <end position="66"/>
    </location>
</feature>
<gene>
    <name evidence="2" type="ORF">IFM12276_54050</name>
</gene>
<dbReference type="EMBL" id="AP026978">
    <property type="protein sequence ID" value="BDU02377.1"/>
    <property type="molecule type" value="Genomic_DNA"/>
</dbReference>
<keyword evidence="1" id="KW-0812">Transmembrane</keyword>
<evidence type="ECO:0000313" key="3">
    <source>
        <dbReference type="Proteomes" id="UP001317870"/>
    </source>
</evidence>
<organism evidence="2 3">
    <name type="scientific">Nocardia sputorum</name>
    <dbReference type="NCBI Taxonomy" id="2984338"/>
    <lineage>
        <taxon>Bacteria</taxon>
        <taxon>Bacillati</taxon>
        <taxon>Actinomycetota</taxon>
        <taxon>Actinomycetes</taxon>
        <taxon>Mycobacteriales</taxon>
        <taxon>Nocardiaceae</taxon>
        <taxon>Nocardia</taxon>
    </lineage>
</organism>
<keyword evidence="1" id="KW-1133">Transmembrane helix</keyword>
<name>A0ABN6UB44_9NOCA</name>
<feature type="transmembrane region" description="Helical" evidence="1">
    <location>
        <begin position="17"/>
        <end position="36"/>
    </location>
</feature>
<accession>A0ABN6UB44</accession>
<dbReference type="Proteomes" id="UP001317870">
    <property type="component" value="Chromosome"/>
</dbReference>
<evidence type="ECO:0000313" key="2">
    <source>
        <dbReference type="EMBL" id="BDU02377.1"/>
    </source>
</evidence>
<proteinExistence type="predicted"/>
<sequence>MADTEQKETTDSRRGPAASLLVAGLLSLAISVWAFVGPASWPAASMIPIGWIIVLAAIVIGIALVVSPRKRS</sequence>
<protein>
    <submittedName>
        <fullName evidence="2">Uncharacterized protein</fullName>
    </submittedName>
</protein>
<keyword evidence="1" id="KW-0472">Membrane</keyword>